<dbReference type="InterPro" id="IPR000383">
    <property type="entry name" value="Xaa-Pro-like_dom"/>
</dbReference>
<dbReference type="SMART" id="SM00939">
    <property type="entry name" value="PepX_C"/>
    <property type="match status" value="1"/>
</dbReference>
<dbReference type="Pfam" id="PF02129">
    <property type="entry name" value="Peptidase_S15"/>
    <property type="match status" value="1"/>
</dbReference>
<dbReference type="InterPro" id="IPR013736">
    <property type="entry name" value="Xaa-Pro_dipept_C"/>
</dbReference>
<evidence type="ECO:0000313" key="4">
    <source>
        <dbReference type="Proteomes" id="UP000326202"/>
    </source>
</evidence>
<dbReference type="InterPro" id="IPR050585">
    <property type="entry name" value="Xaa-Pro_dipeptidyl-ppase/CocE"/>
</dbReference>
<dbReference type="InterPro" id="IPR005674">
    <property type="entry name" value="CocE/Ser_esterase"/>
</dbReference>
<name>A0A5J6MCG6_9PROT</name>
<dbReference type="EMBL" id="CP042906">
    <property type="protein sequence ID" value="QEX14993.1"/>
    <property type="molecule type" value="Genomic_DNA"/>
</dbReference>
<dbReference type="OrthoDB" id="9806163at2"/>
<dbReference type="PANTHER" id="PTHR43056">
    <property type="entry name" value="PEPTIDASE S9 PROLYL OLIGOPEPTIDASE"/>
    <property type="match status" value="1"/>
</dbReference>
<keyword evidence="1" id="KW-0378">Hydrolase</keyword>
<feature type="domain" description="Xaa-Pro dipeptidyl-peptidase C-terminal" evidence="2">
    <location>
        <begin position="295"/>
        <end position="547"/>
    </location>
</feature>
<organism evidence="3 4">
    <name type="scientific">Hypericibacter terrae</name>
    <dbReference type="NCBI Taxonomy" id="2602015"/>
    <lineage>
        <taxon>Bacteria</taxon>
        <taxon>Pseudomonadati</taxon>
        <taxon>Pseudomonadota</taxon>
        <taxon>Alphaproteobacteria</taxon>
        <taxon>Rhodospirillales</taxon>
        <taxon>Dongiaceae</taxon>
        <taxon>Hypericibacter</taxon>
    </lineage>
</organism>
<dbReference type="Pfam" id="PF08530">
    <property type="entry name" value="PepX_C"/>
    <property type="match status" value="1"/>
</dbReference>
<dbReference type="InterPro" id="IPR008979">
    <property type="entry name" value="Galactose-bd-like_sf"/>
</dbReference>
<evidence type="ECO:0000259" key="2">
    <source>
        <dbReference type="SMART" id="SM00939"/>
    </source>
</evidence>
<dbReference type="InterPro" id="IPR029058">
    <property type="entry name" value="AB_hydrolase_fold"/>
</dbReference>
<dbReference type="PANTHER" id="PTHR43056:SF10">
    <property type="entry name" value="COCE_NOND FAMILY, PUTATIVE (AFU_ORTHOLOGUE AFUA_7G00600)-RELATED"/>
    <property type="match status" value="1"/>
</dbReference>
<keyword evidence="4" id="KW-1185">Reference proteome</keyword>
<dbReference type="SUPFAM" id="SSF53474">
    <property type="entry name" value="alpha/beta-Hydrolases"/>
    <property type="match status" value="1"/>
</dbReference>
<proteinExistence type="predicted"/>
<dbReference type="Gene3D" id="3.40.50.1820">
    <property type="entry name" value="alpha/beta hydrolase"/>
    <property type="match status" value="1"/>
</dbReference>
<dbReference type="RefSeq" id="WP_151175493.1">
    <property type="nucleotide sequence ID" value="NZ_CP042906.1"/>
</dbReference>
<dbReference type="Gene3D" id="2.60.120.260">
    <property type="entry name" value="Galactose-binding domain-like"/>
    <property type="match status" value="1"/>
</dbReference>
<evidence type="ECO:0000313" key="3">
    <source>
        <dbReference type="EMBL" id="QEX14993.1"/>
    </source>
</evidence>
<dbReference type="GO" id="GO:0008239">
    <property type="term" value="F:dipeptidyl-peptidase activity"/>
    <property type="evidence" value="ECO:0007669"/>
    <property type="project" value="InterPro"/>
</dbReference>
<gene>
    <name evidence="3" type="ORF">FRZ44_02730</name>
</gene>
<dbReference type="KEGG" id="htq:FRZ44_02730"/>
<evidence type="ECO:0000256" key="1">
    <source>
        <dbReference type="ARBA" id="ARBA00022801"/>
    </source>
</evidence>
<dbReference type="Gene3D" id="1.10.3020.10">
    <property type="entry name" value="alpha-amino acid ester hydrolase ( Helical cap domain)"/>
    <property type="match status" value="1"/>
</dbReference>
<dbReference type="SUPFAM" id="SSF49785">
    <property type="entry name" value="Galactose-binding domain-like"/>
    <property type="match status" value="1"/>
</dbReference>
<dbReference type="Proteomes" id="UP000326202">
    <property type="component" value="Chromosome"/>
</dbReference>
<accession>A0A5J6MCG6</accession>
<dbReference type="NCBIfam" id="TIGR00976">
    <property type="entry name" value="CocE_NonD"/>
    <property type="match status" value="1"/>
</dbReference>
<dbReference type="AlphaFoldDB" id="A0A5J6MCG6"/>
<sequence length="676" mass="75041">MTPSTQIREDLPEAFEILDPVWIAMPDGANLAARILLPRSASSKPVPAILEYIPYRRRDGTLLGDTPRHAYFAGHGYAAVRVDLRGSGDSDGILLDEYRKQEQDDAIAVIAWLAAQPWCNGKVGMTGYSWGGFNSLQVAARRPPALKAIIPVHATDDRYGDDCHYMGGGLLLGNLSWASTMTTFSARPPDPAIVGERWRAMWLERLGQSPPLLLEWMAHPLRDSYWRRGSVGEDYGAITAAVYAVGGWADPYTNCVLRLLANVKAPVKAMIGPWAHAYPHDARPGPQIGFLQESLRWFDRWLKDIDNGIEREPKLSAFIQESTPPASDYETRDGRWVREAAAPSPEARQAWYLGEGQLADRPLPGGAPLQHRSPETTGITTGEWCPYGNPGELPIDQRADDGRSLVFDSARLAAPLEMLGTPVLTLRVAIDKPVGIVTARLCDVAPDGASTLISYGVLNLTRRKGFDRSEPMVPGQPETVRIALNDLGQRLKPGHRLRLALSTNYWPILWPAHEAATLTLHAADCRLELPVRKAGANEGPDENPFRAPEAAANVPFTQLRRGRRERVIEEEATTGRTTVVINRDLGAYRLEEDGLEFDGRAVERFSLTEGDPLSARAEIEWHYRMRRGDWEIGTVSRTILTGDTRQFRVSVTMDAYEGEKRIFSRETTRDLPRVGL</sequence>
<reference evidence="3 4" key="1">
    <citation type="submission" date="2019-08" db="EMBL/GenBank/DDBJ databases">
        <title>Hyperibacter terrae gen. nov., sp. nov. and Hyperibacter viscosus sp. nov., two new members in the family Rhodospirillaceae isolated from the rhizosphere of Hypericum perforatum.</title>
        <authorList>
            <person name="Noviana Z."/>
        </authorList>
    </citation>
    <scope>NUCLEOTIDE SEQUENCE [LARGE SCALE GENOMIC DNA]</scope>
    <source>
        <strain evidence="3 4">R5913</strain>
    </source>
</reference>
<protein>
    <submittedName>
        <fullName evidence="3">Peptidase S15</fullName>
    </submittedName>
</protein>